<keyword evidence="2 6" id="KW-0698">rRNA processing</keyword>
<dbReference type="AlphaFoldDB" id="A0A0S7XYB2"/>
<gene>
    <name evidence="6" type="primary">rsmG</name>
    <name evidence="7" type="ORF">AMJ44_07420</name>
</gene>
<proteinExistence type="inferred from homology"/>
<feature type="binding site" evidence="6">
    <location>
        <position position="59"/>
    </location>
    <ligand>
        <name>S-adenosyl-L-methionine</name>
        <dbReference type="ChEBI" id="CHEBI:59789"/>
    </ligand>
</feature>
<keyword evidence="5 6" id="KW-0949">S-adenosyl-L-methionine</keyword>
<keyword evidence="1 6" id="KW-0963">Cytoplasm</keyword>
<dbReference type="PANTHER" id="PTHR31760">
    <property type="entry name" value="S-ADENOSYL-L-METHIONINE-DEPENDENT METHYLTRANSFERASES SUPERFAMILY PROTEIN"/>
    <property type="match status" value="1"/>
</dbReference>
<keyword evidence="3 6" id="KW-0489">Methyltransferase</keyword>
<dbReference type="InterPro" id="IPR029063">
    <property type="entry name" value="SAM-dependent_MTases_sf"/>
</dbReference>
<dbReference type="GO" id="GO:0070043">
    <property type="term" value="F:rRNA (guanine-N7-)-methyltransferase activity"/>
    <property type="evidence" value="ECO:0007669"/>
    <property type="project" value="UniProtKB-UniRule"/>
</dbReference>
<dbReference type="Pfam" id="PF02527">
    <property type="entry name" value="GidB"/>
    <property type="match status" value="1"/>
</dbReference>
<dbReference type="HAMAP" id="MF_00074">
    <property type="entry name" value="16SrRNA_methyltr_G"/>
    <property type="match status" value="1"/>
</dbReference>
<evidence type="ECO:0000256" key="1">
    <source>
        <dbReference type="ARBA" id="ARBA00022490"/>
    </source>
</evidence>
<dbReference type="PIRSF" id="PIRSF003078">
    <property type="entry name" value="GidB"/>
    <property type="match status" value="1"/>
</dbReference>
<comment type="similarity">
    <text evidence="6">Belongs to the methyltransferase superfamily. RNA methyltransferase RsmG family.</text>
</comment>
<evidence type="ECO:0000256" key="2">
    <source>
        <dbReference type="ARBA" id="ARBA00022552"/>
    </source>
</evidence>
<dbReference type="Proteomes" id="UP000051861">
    <property type="component" value="Unassembled WGS sequence"/>
</dbReference>
<dbReference type="SUPFAM" id="SSF53335">
    <property type="entry name" value="S-adenosyl-L-methionine-dependent methyltransferases"/>
    <property type="match status" value="1"/>
</dbReference>
<dbReference type="FunFam" id="3.40.50.150:FF:000041">
    <property type="entry name" value="Ribosomal RNA small subunit methyltransferase G"/>
    <property type="match status" value="1"/>
</dbReference>
<accession>A0A0S7XYB2</accession>
<feature type="binding site" evidence="6">
    <location>
        <begin position="82"/>
        <end position="84"/>
    </location>
    <ligand>
        <name>S-adenosyl-L-methionine</name>
        <dbReference type="ChEBI" id="CHEBI:59789"/>
    </ligand>
</feature>
<dbReference type="Gene3D" id="3.40.50.150">
    <property type="entry name" value="Vaccinia Virus protein VP39"/>
    <property type="match status" value="1"/>
</dbReference>
<evidence type="ECO:0000256" key="3">
    <source>
        <dbReference type="ARBA" id="ARBA00022603"/>
    </source>
</evidence>
<evidence type="ECO:0000313" key="8">
    <source>
        <dbReference type="Proteomes" id="UP000051861"/>
    </source>
</evidence>
<organism evidence="7 8">
    <name type="scientific">candidate division WOR-1 bacterium DG_54_3</name>
    <dbReference type="NCBI Taxonomy" id="1703775"/>
    <lineage>
        <taxon>Bacteria</taxon>
        <taxon>Bacillati</taxon>
        <taxon>Saganbacteria</taxon>
    </lineage>
</organism>
<dbReference type="EC" id="2.1.1.-" evidence="6"/>
<dbReference type="CDD" id="cd02440">
    <property type="entry name" value="AdoMet_MTases"/>
    <property type="match status" value="1"/>
</dbReference>
<protein>
    <recommendedName>
        <fullName evidence="6">Ribosomal RNA small subunit methyltransferase G</fullName>
        <ecNumber evidence="6">2.1.1.-</ecNumber>
    </recommendedName>
    <alternativeName>
        <fullName evidence="6">16S rRNA 7-methylguanosine methyltransferase</fullName>
        <shortName evidence="6">16S rRNA m7G methyltransferase</shortName>
    </alternativeName>
</protein>
<keyword evidence="4 6" id="KW-0808">Transferase</keyword>
<feature type="binding site" evidence="6">
    <location>
        <begin position="110"/>
        <end position="111"/>
    </location>
    <ligand>
        <name>S-adenosyl-L-methionine</name>
        <dbReference type="ChEBI" id="CHEBI:59789"/>
    </ligand>
</feature>
<evidence type="ECO:0000256" key="6">
    <source>
        <dbReference type="HAMAP-Rule" id="MF_00074"/>
    </source>
</evidence>
<name>A0A0S7XYB2_UNCSA</name>
<dbReference type="PANTHER" id="PTHR31760:SF0">
    <property type="entry name" value="S-ADENOSYL-L-METHIONINE-DEPENDENT METHYLTRANSFERASES SUPERFAMILY PROTEIN"/>
    <property type="match status" value="1"/>
</dbReference>
<comment type="function">
    <text evidence="6">Specifically methylates the N7 position of a guanine in 16S rRNA.</text>
</comment>
<reference evidence="7 8" key="1">
    <citation type="journal article" date="2015" name="Microbiome">
        <title>Genomic resolution of linkages in carbon, nitrogen, and sulfur cycling among widespread estuary sediment bacteria.</title>
        <authorList>
            <person name="Baker B.J."/>
            <person name="Lazar C.S."/>
            <person name="Teske A.P."/>
            <person name="Dick G.J."/>
        </authorList>
    </citation>
    <scope>NUCLEOTIDE SEQUENCE [LARGE SCALE GENOMIC DNA]</scope>
    <source>
        <strain evidence="7">DG_54_3</strain>
    </source>
</reference>
<dbReference type="GO" id="GO:0005829">
    <property type="term" value="C:cytosol"/>
    <property type="evidence" value="ECO:0007669"/>
    <property type="project" value="TreeGrafter"/>
</dbReference>
<dbReference type="EMBL" id="LIZX01000065">
    <property type="protein sequence ID" value="KPJ67115.1"/>
    <property type="molecule type" value="Genomic_DNA"/>
</dbReference>
<comment type="subcellular location">
    <subcellularLocation>
        <location evidence="6">Cytoplasm</location>
    </subcellularLocation>
</comment>
<dbReference type="NCBIfam" id="TIGR00138">
    <property type="entry name" value="rsmG_gidB"/>
    <property type="match status" value="1"/>
</dbReference>
<feature type="binding site" evidence="6">
    <location>
        <position position="64"/>
    </location>
    <ligand>
        <name>S-adenosyl-L-methionine</name>
        <dbReference type="ChEBI" id="CHEBI:59789"/>
    </ligand>
</feature>
<comment type="caution">
    <text evidence="7">The sequence shown here is derived from an EMBL/GenBank/DDBJ whole genome shotgun (WGS) entry which is preliminary data.</text>
</comment>
<dbReference type="PATRIC" id="fig|1703775.3.peg.2908"/>
<evidence type="ECO:0000256" key="5">
    <source>
        <dbReference type="ARBA" id="ARBA00022691"/>
    </source>
</evidence>
<dbReference type="InterPro" id="IPR003682">
    <property type="entry name" value="rRNA_ssu_MeTfrase_G"/>
</dbReference>
<evidence type="ECO:0000313" key="7">
    <source>
        <dbReference type="EMBL" id="KPJ67115.1"/>
    </source>
</evidence>
<sequence>MTNQGKFFDIYLKELLRWNKKFNLTSITDPEEIRLKHFEDSLSILQTIKLTNQSVIDIGTGAGFPGIPLRIVCPEIKLTLLEATRKKVEFLKHLISILDLKDVEIIWGRAEEIAKEKREAFDLAISRAVAKLKVLCEYCLPLVKIGGIFVAYKEEKIEKEIEESKKAIEILGGRLKETKKFKVPDSDMVRSLVIIQKVAPTPAKYPRRAGMAKKKPL</sequence>
<feature type="binding site" evidence="6">
    <location>
        <position position="127"/>
    </location>
    <ligand>
        <name>S-adenosyl-L-methionine</name>
        <dbReference type="ChEBI" id="CHEBI:59789"/>
    </ligand>
</feature>
<evidence type="ECO:0000256" key="4">
    <source>
        <dbReference type="ARBA" id="ARBA00022679"/>
    </source>
</evidence>